<dbReference type="EMBL" id="CP001826">
    <property type="protein sequence ID" value="ACZ42804.1"/>
    <property type="molecule type" value="Genomic_DNA"/>
</dbReference>
<dbReference type="STRING" id="525904.Tter_1898"/>
<dbReference type="Proteomes" id="UP000000323">
    <property type="component" value="Chromosome 2"/>
</dbReference>
<evidence type="ECO:0000313" key="2">
    <source>
        <dbReference type="Proteomes" id="UP000000323"/>
    </source>
</evidence>
<proteinExistence type="predicted"/>
<organism evidence="1 2">
    <name type="scientific">Thermobaculum terrenum (strain ATCC BAA-798 / CCMEE 7001 / YNP1)</name>
    <dbReference type="NCBI Taxonomy" id="525904"/>
    <lineage>
        <taxon>Bacteria</taxon>
        <taxon>Bacillati</taxon>
        <taxon>Chloroflexota</taxon>
        <taxon>Chloroflexia</taxon>
        <taxon>Candidatus Thermobaculales</taxon>
        <taxon>Candidatus Thermobaculaceae</taxon>
        <taxon>Thermobaculum</taxon>
    </lineage>
</organism>
<protein>
    <submittedName>
        <fullName evidence="1">CRISPR-associated protein, Cse4 family</fullName>
    </submittedName>
</protein>
<dbReference type="KEGG" id="ttr:Tter_1898"/>
<dbReference type="InterPro" id="IPR010148">
    <property type="entry name" value="CRISPR-assoc_prot_CT1975"/>
</dbReference>
<gene>
    <name evidence="1" type="ordered locus">Tter_1898</name>
</gene>
<dbReference type="NCBIfam" id="TIGR01869">
    <property type="entry name" value="casC_Cse4"/>
    <property type="match status" value="1"/>
</dbReference>
<name>D1CGD3_THET1</name>
<dbReference type="RefSeq" id="WP_012875835.1">
    <property type="nucleotide sequence ID" value="NC_013526.1"/>
</dbReference>
<keyword evidence="2" id="KW-1185">Reference proteome</keyword>
<reference evidence="2" key="1">
    <citation type="journal article" date="2010" name="Stand. Genomic Sci.">
        <title>Complete genome sequence of 'Thermobaculum terrenum' type strain (YNP1).</title>
        <authorList>
            <person name="Kiss H."/>
            <person name="Cleland D."/>
            <person name="Lapidus A."/>
            <person name="Lucas S."/>
            <person name="Glavina Del Rio T."/>
            <person name="Nolan M."/>
            <person name="Tice H."/>
            <person name="Han C."/>
            <person name="Goodwin L."/>
            <person name="Pitluck S."/>
            <person name="Liolios K."/>
            <person name="Ivanova N."/>
            <person name="Mavromatis K."/>
            <person name="Ovchinnikova G."/>
            <person name="Pati A."/>
            <person name="Chen A."/>
            <person name="Palaniappan K."/>
            <person name="Land M."/>
            <person name="Hauser L."/>
            <person name="Chang Y."/>
            <person name="Jeffries C."/>
            <person name="Lu M."/>
            <person name="Brettin T."/>
            <person name="Detter J."/>
            <person name="Goker M."/>
            <person name="Tindall B."/>
            <person name="Beck B."/>
            <person name="McDermott T."/>
            <person name="Woyke T."/>
            <person name="Bristow J."/>
            <person name="Eisen J."/>
            <person name="Markowitz V."/>
            <person name="Hugenholtz P."/>
            <person name="Kyrpides N."/>
            <person name="Klenk H."/>
            <person name="Cheng J."/>
        </authorList>
    </citation>
    <scope>NUCLEOTIDE SEQUENCE [LARGE SCALE GENOMIC DNA]</scope>
    <source>
        <strain evidence="2">ATCC BAA-798 / YNP1</strain>
    </source>
</reference>
<dbReference type="Pfam" id="PF09344">
    <property type="entry name" value="Cas_CT1975"/>
    <property type="match status" value="1"/>
</dbReference>
<sequence>MLVELHMIQNFAPSNLNRDDTGSPKDCEFGGVRRARISSQCIKRAIRREFKQNGLLDSERIAERTRLVTQEIADRLARLGRDREQATRVAGFLLSAAKLKVDNSQRTEYLLFLGRGEIDAITALCNERWDQLAPLADQSLSDQSNDKKKAAQQVPADMSRELLARLDGGKAADLALFGRMLADLPDKNIDAASQVAHAISTHRVSIEFDFYTAVDDLQPESETGAGMMGTVEFNSACFYRYSNVSMEQLITNLQGDRELALKTLEAFIHASVRAIPTGKQNSMAAHNPPSMVFAVVREGAPWSLANAFARPVAPGREEDLVGRSIQALDSYWGKLVSVYGGDDIRKKALITLEDVPLQHLGDARVETVKALVEQVVAAAGGA</sequence>
<accession>D1CGD3</accession>
<dbReference type="eggNOG" id="COG1857">
    <property type="taxonomic scope" value="Bacteria"/>
</dbReference>
<dbReference type="AlphaFoldDB" id="D1CGD3"/>
<evidence type="ECO:0000313" key="1">
    <source>
        <dbReference type="EMBL" id="ACZ42804.1"/>
    </source>
</evidence>
<dbReference type="OrthoDB" id="5291250at2"/>
<dbReference type="HOGENOM" id="CLU_044824_1_0_0"/>